<sequence length="79" mass="9238">MRTTLLYNKALCEFDKEQFKYCKSSRSRIHNHCPKVVADTPLIHQPFHLAHLSSMAILPIMRNEICDFPHSLESPLCQR</sequence>
<dbReference type="InParanoid" id="A0A1Y2B4J5"/>
<gene>
    <name evidence="1" type="ORF">BCR39DRAFT_161617</name>
</gene>
<name>A0A1Y2B4J5_9TREE</name>
<dbReference type="Proteomes" id="UP000193986">
    <property type="component" value="Unassembled WGS sequence"/>
</dbReference>
<accession>A0A1Y2B4J5</accession>
<protein>
    <submittedName>
        <fullName evidence="1">Uncharacterized protein</fullName>
    </submittedName>
</protein>
<reference evidence="1 2" key="1">
    <citation type="submission" date="2016-07" db="EMBL/GenBank/DDBJ databases">
        <title>Pervasive Adenine N6-methylation of Active Genes in Fungi.</title>
        <authorList>
            <consortium name="DOE Joint Genome Institute"/>
            <person name="Mondo S.J."/>
            <person name="Dannebaum R.O."/>
            <person name="Kuo R.C."/>
            <person name="Labutti K."/>
            <person name="Haridas S."/>
            <person name="Kuo A."/>
            <person name="Salamov A."/>
            <person name="Ahrendt S.R."/>
            <person name="Lipzen A."/>
            <person name="Sullivan W."/>
            <person name="Andreopoulos W.B."/>
            <person name="Clum A."/>
            <person name="Lindquist E."/>
            <person name="Daum C."/>
            <person name="Ramamoorthy G.K."/>
            <person name="Gryganskyi A."/>
            <person name="Culley D."/>
            <person name="Magnuson J.K."/>
            <person name="James T.Y."/>
            <person name="O'Malley M.A."/>
            <person name="Stajich J.E."/>
            <person name="Spatafora J.W."/>
            <person name="Visel A."/>
            <person name="Grigoriev I.V."/>
        </authorList>
    </citation>
    <scope>NUCLEOTIDE SEQUENCE [LARGE SCALE GENOMIC DNA]</scope>
    <source>
        <strain evidence="1 2">68-887.2</strain>
    </source>
</reference>
<proteinExistence type="predicted"/>
<organism evidence="1 2">
    <name type="scientific">Naematelia encephala</name>
    <dbReference type="NCBI Taxonomy" id="71784"/>
    <lineage>
        <taxon>Eukaryota</taxon>
        <taxon>Fungi</taxon>
        <taxon>Dikarya</taxon>
        <taxon>Basidiomycota</taxon>
        <taxon>Agaricomycotina</taxon>
        <taxon>Tremellomycetes</taxon>
        <taxon>Tremellales</taxon>
        <taxon>Naemateliaceae</taxon>
        <taxon>Naematelia</taxon>
    </lineage>
</organism>
<comment type="caution">
    <text evidence="1">The sequence shown here is derived from an EMBL/GenBank/DDBJ whole genome shotgun (WGS) entry which is preliminary data.</text>
</comment>
<keyword evidence="2" id="KW-1185">Reference proteome</keyword>
<evidence type="ECO:0000313" key="1">
    <source>
        <dbReference type="EMBL" id="ORY29759.1"/>
    </source>
</evidence>
<dbReference type="AlphaFoldDB" id="A0A1Y2B4J5"/>
<dbReference type="EMBL" id="MCFC01000023">
    <property type="protein sequence ID" value="ORY29759.1"/>
    <property type="molecule type" value="Genomic_DNA"/>
</dbReference>
<evidence type="ECO:0000313" key="2">
    <source>
        <dbReference type="Proteomes" id="UP000193986"/>
    </source>
</evidence>